<proteinExistence type="predicted"/>
<evidence type="ECO:0000259" key="3">
    <source>
        <dbReference type="PROSITE" id="PS51898"/>
    </source>
</evidence>
<dbReference type="SUPFAM" id="SSF56349">
    <property type="entry name" value="DNA breaking-rejoining enzymes"/>
    <property type="match status" value="1"/>
</dbReference>
<dbReference type="GO" id="GO:0006310">
    <property type="term" value="P:DNA recombination"/>
    <property type="evidence" value="ECO:0007669"/>
    <property type="project" value="UniProtKB-KW"/>
</dbReference>
<name>A0A7W6LKG6_9HYPH</name>
<dbReference type="EMBL" id="JACIEC010000015">
    <property type="protein sequence ID" value="MBB4145999.1"/>
    <property type="molecule type" value="Genomic_DNA"/>
</dbReference>
<keyword evidence="1" id="KW-0229">DNA integration</keyword>
<dbReference type="InterPro" id="IPR050090">
    <property type="entry name" value="Tyrosine_recombinase_XerCD"/>
</dbReference>
<keyword evidence="5" id="KW-1185">Reference proteome</keyword>
<accession>A0A7W6LKG6</accession>
<reference evidence="4 5" key="1">
    <citation type="submission" date="2020-08" db="EMBL/GenBank/DDBJ databases">
        <title>Genomic Encyclopedia of Type Strains, Phase IV (KMG-IV): sequencing the most valuable type-strain genomes for metagenomic binning, comparative biology and taxonomic classification.</title>
        <authorList>
            <person name="Goeker M."/>
        </authorList>
    </citation>
    <scope>NUCLEOTIDE SEQUENCE [LARGE SCALE GENOMIC DNA]</scope>
    <source>
        <strain evidence="4 5">DSM 29514</strain>
    </source>
</reference>
<dbReference type="AlphaFoldDB" id="A0A7W6LKG6"/>
<feature type="domain" description="Tyr recombinase" evidence="3">
    <location>
        <begin position="145"/>
        <end position="338"/>
    </location>
</feature>
<dbReference type="GO" id="GO:0003677">
    <property type="term" value="F:DNA binding"/>
    <property type="evidence" value="ECO:0007669"/>
    <property type="project" value="InterPro"/>
</dbReference>
<dbReference type="PROSITE" id="PS51898">
    <property type="entry name" value="TYR_RECOMBINASE"/>
    <property type="match status" value="1"/>
</dbReference>
<evidence type="ECO:0000313" key="5">
    <source>
        <dbReference type="Proteomes" id="UP000519897"/>
    </source>
</evidence>
<dbReference type="InterPro" id="IPR013762">
    <property type="entry name" value="Integrase-like_cat_sf"/>
</dbReference>
<evidence type="ECO:0000256" key="2">
    <source>
        <dbReference type="ARBA" id="ARBA00023172"/>
    </source>
</evidence>
<evidence type="ECO:0000256" key="1">
    <source>
        <dbReference type="ARBA" id="ARBA00022908"/>
    </source>
</evidence>
<dbReference type="PANTHER" id="PTHR30349">
    <property type="entry name" value="PHAGE INTEGRASE-RELATED"/>
    <property type="match status" value="1"/>
</dbReference>
<dbReference type="InterPro" id="IPR002104">
    <property type="entry name" value="Integrase_catalytic"/>
</dbReference>
<comment type="caution">
    <text evidence="4">The sequence shown here is derived from an EMBL/GenBank/DDBJ whole genome shotgun (WGS) entry which is preliminary data.</text>
</comment>
<dbReference type="CDD" id="cd00397">
    <property type="entry name" value="DNA_BRE_C"/>
    <property type="match status" value="1"/>
</dbReference>
<keyword evidence="2" id="KW-0233">DNA recombination</keyword>
<gene>
    <name evidence="4" type="ORF">GGQ72_004567</name>
</gene>
<sequence>MASHMNKGLPYHAWPQEDRDMFKDLAGAGGLFDDTPWGDLSKTTVRNRRYAYGNWLGFLDSVDSNYLKHPPSQRVTPELVKCYVEKMRLNCTETAIAIALQRLYLTVKTADPKRSWDWLFLVQRRIQRAAIPVRRERLLSPDLYRIGVELMNDAKRKRALFDRVIISQAEQYRDGLMIAMLAETVIRRAGFTALRIDDHVVRIGERWRIFVTEDMVKTGEEQDFELSEELGAFLDDYLTTYRPVFPGADQHKGMWPYGDRPMTDKMVRRYIRKHTGHRLGIPVSPHDFRRAAATFVAEVDPRNVRMIKDLLGHRTFAMTEKHYIDPASSRAAGRELASIVEELRKDENLIPPLT</sequence>
<dbReference type="Pfam" id="PF00589">
    <property type="entry name" value="Phage_integrase"/>
    <property type="match status" value="1"/>
</dbReference>
<dbReference type="RefSeq" id="WP_183898087.1">
    <property type="nucleotide sequence ID" value="NZ_JACIEC010000015.1"/>
</dbReference>
<protein>
    <submittedName>
        <fullName evidence="4">Integrase</fullName>
    </submittedName>
</protein>
<evidence type="ECO:0000313" key="4">
    <source>
        <dbReference type="EMBL" id="MBB4145999.1"/>
    </source>
</evidence>
<dbReference type="InterPro" id="IPR011010">
    <property type="entry name" value="DNA_brk_join_enz"/>
</dbReference>
<dbReference type="GO" id="GO:0015074">
    <property type="term" value="P:DNA integration"/>
    <property type="evidence" value="ECO:0007669"/>
    <property type="project" value="UniProtKB-KW"/>
</dbReference>
<dbReference type="PANTHER" id="PTHR30349:SF85">
    <property type="entry name" value="TYR RECOMBINASE DOMAIN-CONTAINING PROTEIN"/>
    <property type="match status" value="1"/>
</dbReference>
<dbReference type="Proteomes" id="UP000519897">
    <property type="component" value="Unassembled WGS sequence"/>
</dbReference>
<dbReference type="Gene3D" id="1.10.443.10">
    <property type="entry name" value="Intergrase catalytic core"/>
    <property type="match status" value="1"/>
</dbReference>
<organism evidence="4 5">
    <name type="scientific">Rhizobium rhizoryzae</name>
    <dbReference type="NCBI Taxonomy" id="451876"/>
    <lineage>
        <taxon>Bacteria</taxon>
        <taxon>Pseudomonadati</taxon>
        <taxon>Pseudomonadota</taxon>
        <taxon>Alphaproteobacteria</taxon>
        <taxon>Hyphomicrobiales</taxon>
        <taxon>Rhizobiaceae</taxon>
        <taxon>Rhizobium/Agrobacterium group</taxon>
        <taxon>Rhizobium</taxon>
    </lineage>
</organism>